<name>A0ABU8QP13_9PSED</name>
<evidence type="ECO:0000313" key="6">
    <source>
        <dbReference type="EMBL" id="MEJ5862398.1"/>
    </source>
</evidence>
<keyword evidence="4" id="KW-0804">Transcription</keyword>
<gene>
    <name evidence="6" type="ORF">V7S98_04075</name>
</gene>
<evidence type="ECO:0000256" key="1">
    <source>
        <dbReference type="ARBA" id="ARBA00009437"/>
    </source>
</evidence>
<dbReference type="Gene3D" id="3.40.190.290">
    <property type="match status" value="1"/>
</dbReference>
<dbReference type="InterPro" id="IPR036388">
    <property type="entry name" value="WH-like_DNA-bd_sf"/>
</dbReference>
<dbReference type="Gene3D" id="1.10.10.10">
    <property type="entry name" value="Winged helix-like DNA-binding domain superfamily/Winged helix DNA-binding domain"/>
    <property type="match status" value="1"/>
</dbReference>
<keyword evidence="7" id="KW-1185">Reference proteome</keyword>
<dbReference type="InterPro" id="IPR000847">
    <property type="entry name" value="LysR_HTH_N"/>
</dbReference>
<evidence type="ECO:0000256" key="4">
    <source>
        <dbReference type="ARBA" id="ARBA00023163"/>
    </source>
</evidence>
<dbReference type="PANTHER" id="PTHR30537">
    <property type="entry name" value="HTH-TYPE TRANSCRIPTIONAL REGULATOR"/>
    <property type="match status" value="1"/>
</dbReference>
<dbReference type="PROSITE" id="PS50931">
    <property type="entry name" value="HTH_LYSR"/>
    <property type="match status" value="1"/>
</dbReference>
<evidence type="ECO:0000256" key="3">
    <source>
        <dbReference type="ARBA" id="ARBA00023125"/>
    </source>
</evidence>
<dbReference type="SUPFAM" id="SSF46785">
    <property type="entry name" value="Winged helix' DNA-binding domain"/>
    <property type="match status" value="1"/>
</dbReference>
<comment type="similarity">
    <text evidence="1">Belongs to the LysR transcriptional regulatory family.</text>
</comment>
<feature type="domain" description="HTH lysR-type" evidence="5">
    <location>
        <begin position="1"/>
        <end position="59"/>
    </location>
</feature>
<protein>
    <submittedName>
        <fullName evidence="6">LysR family transcriptional regulator</fullName>
    </submittedName>
</protein>
<dbReference type="Pfam" id="PF03466">
    <property type="entry name" value="LysR_substrate"/>
    <property type="match status" value="1"/>
</dbReference>
<dbReference type="SUPFAM" id="SSF53850">
    <property type="entry name" value="Periplasmic binding protein-like II"/>
    <property type="match status" value="1"/>
</dbReference>
<dbReference type="Pfam" id="PF00126">
    <property type="entry name" value="HTH_1"/>
    <property type="match status" value="1"/>
</dbReference>
<reference evidence="6 7" key="1">
    <citation type="submission" date="2024-02" db="EMBL/GenBank/DDBJ databases">
        <title>Identification of pathogenicity and growth-promoting function of Pseudomonas putida variant.</title>
        <authorList>
            <person name="Sun J."/>
        </authorList>
    </citation>
    <scope>NUCLEOTIDE SEQUENCE [LARGE SCALE GENOMIC DNA]</scope>
    <source>
        <strain evidence="6 7">A03</strain>
    </source>
</reference>
<evidence type="ECO:0000313" key="7">
    <source>
        <dbReference type="Proteomes" id="UP001380290"/>
    </source>
</evidence>
<dbReference type="PANTHER" id="PTHR30537:SF35">
    <property type="entry name" value="TRANSCRIPTIONAL REGULATORY PROTEIN"/>
    <property type="match status" value="1"/>
</dbReference>
<sequence>MDRLNAMRVFVSVVDLGSQSAAADHLGLSRPVVSRYLAELEDWVGARLMQRTTRKLSLTAAGQETLPRCRQMLALAGDLQDAVRQPDDAPRGELRISVSTSFGQAQLVDALAAYIKRYPGVKVELQMLDRTVNLVDERIDLAIRTSSDIDPSLIARRLSVCRSVICASPAYLSEHGTPQQVADLALHNCLTHAYFGHNLWHFEVQSVEIAVPVQGNISANEAMTLQRAALAGVGIAMLPSYQAASAIRSGELVRLLPGARPRELTLSAVYTSRKHMPASLRSMVDFLVERFAGEPEWDRGLGI</sequence>
<keyword evidence="2" id="KW-0805">Transcription regulation</keyword>
<evidence type="ECO:0000259" key="5">
    <source>
        <dbReference type="PROSITE" id="PS50931"/>
    </source>
</evidence>
<comment type="caution">
    <text evidence="6">The sequence shown here is derived from an EMBL/GenBank/DDBJ whole genome shotgun (WGS) entry which is preliminary data.</text>
</comment>
<keyword evidence="3" id="KW-0238">DNA-binding</keyword>
<dbReference type="InterPro" id="IPR058163">
    <property type="entry name" value="LysR-type_TF_proteobact-type"/>
</dbReference>
<evidence type="ECO:0000256" key="2">
    <source>
        <dbReference type="ARBA" id="ARBA00023015"/>
    </source>
</evidence>
<dbReference type="InterPro" id="IPR005119">
    <property type="entry name" value="LysR_subst-bd"/>
</dbReference>
<organism evidence="6 7">
    <name type="scientific">Pseudomonas farsensis</name>
    <dbReference type="NCBI Taxonomy" id="2745492"/>
    <lineage>
        <taxon>Bacteria</taxon>
        <taxon>Pseudomonadati</taxon>
        <taxon>Pseudomonadota</taxon>
        <taxon>Gammaproteobacteria</taxon>
        <taxon>Pseudomonadales</taxon>
        <taxon>Pseudomonadaceae</taxon>
        <taxon>Pseudomonas</taxon>
    </lineage>
</organism>
<dbReference type="CDD" id="cd08422">
    <property type="entry name" value="PBP2_CrgA_like"/>
    <property type="match status" value="1"/>
</dbReference>
<accession>A0ABU8QP13</accession>
<dbReference type="EMBL" id="JBBHLC010000006">
    <property type="protein sequence ID" value="MEJ5862398.1"/>
    <property type="molecule type" value="Genomic_DNA"/>
</dbReference>
<dbReference type="Proteomes" id="UP001380290">
    <property type="component" value="Unassembled WGS sequence"/>
</dbReference>
<proteinExistence type="inferred from homology"/>
<dbReference type="InterPro" id="IPR036390">
    <property type="entry name" value="WH_DNA-bd_sf"/>
</dbReference>
<dbReference type="RefSeq" id="WP_339598375.1">
    <property type="nucleotide sequence ID" value="NZ_JBBHLC010000006.1"/>
</dbReference>